<keyword evidence="2" id="KW-1185">Reference proteome</keyword>
<sequence>MFARLQTVATRPTDAELVPMIADMVSGHPGSAGLALLAGDDGSGTLLSLWLTREDAELASERSAAIRGTRPFELTRDAIYEVDADEPGSAAGEEPAVAFLGEFDGPLGPARVEAARFAGTQRVAPVLRTVSGLVRILVLWHPTERRMAVLHLATSMAALEAVGEAVMSTKLLPGEDPELLPGPDRITRLQVTAYRATAPTPK</sequence>
<evidence type="ECO:0000313" key="2">
    <source>
        <dbReference type="Proteomes" id="UP000612585"/>
    </source>
</evidence>
<evidence type="ECO:0000313" key="1">
    <source>
        <dbReference type="EMBL" id="GIJ64170.1"/>
    </source>
</evidence>
<protein>
    <submittedName>
        <fullName evidence="1">Uncharacterized protein</fullName>
    </submittedName>
</protein>
<name>A0A8J3ZLF2_9ACTN</name>
<accession>A0A8J3ZLF2</accession>
<organism evidence="1 2">
    <name type="scientific">Virgisporangium aurantiacum</name>
    <dbReference type="NCBI Taxonomy" id="175570"/>
    <lineage>
        <taxon>Bacteria</taxon>
        <taxon>Bacillati</taxon>
        <taxon>Actinomycetota</taxon>
        <taxon>Actinomycetes</taxon>
        <taxon>Micromonosporales</taxon>
        <taxon>Micromonosporaceae</taxon>
        <taxon>Virgisporangium</taxon>
    </lineage>
</organism>
<dbReference type="Proteomes" id="UP000612585">
    <property type="component" value="Unassembled WGS sequence"/>
</dbReference>
<dbReference type="AlphaFoldDB" id="A0A8J3ZLF2"/>
<dbReference type="RefSeq" id="WP_204012211.1">
    <property type="nucleotide sequence ID" value="NZ_BOPG01000110.1"/>
</dbReference>
<proteinExistence type="predicted"/>
<reference evidence="1" key="1">
    <citation type="submission" date="2021-01" db="EMBL/GenBank/DDBJ databases">
        <title>Whole genome shotgun sequence of Virgisporangium aurantiacum NBRC 16421.</title>
        <authorList>
            <person name="Komaki H."/>
            <person name="Tamura T."/>
        </authorList>
    </citation>
    <scope>NUCLEOTIDE SEQUENCE</scope>
    <source>
        <strain evidence="1">NBRC 16421</strain>
    </source>
</reference>
<comment type="caution">
    <text evidence="1">The sequence shown here is derived from an EMBL/GenBank/DDBJ whole genome shotgun (WGS) entry which is preliminary data.</text>
</comment>
<dbReference type="EMBL" id="BOPG01000110">
    <property type="protein sequence ID" value="GIJ64170.1"/>
    <property type="molecule type" value="Genomic_DNA"/>
</dbReference>
<gene>
    <name evidence="1" type="ORF">Vau01_116860</name>
</gene>